<dbReference type="GO" id="GO:0005525">
    <property type="term" value="F:GTP binding"/>
    <property type="evidence" value="ECO:0007669"/>
    <property type="project" value="UniProtKB-UniRule"/>
</dbReference>
<dbReference type="InterPro" id="IPR005662">
    <property type="entry name" value="GTPase_Era-like"/>
</dbReference>
<dbReference type="InterPro" id="IPR005225">
    <property type="entry name" value="Small_GTP-bd"/>
</dbReference>
<evidence type="ECO:0000313" key="13">
    <source>
        <dbReference type="EMBL" id="RUL66103.1"/>
    </source>
</evidence>
<dbReference type="EMBL" id="RYZR01000003">
    <property type="protein sequence ID" value="RUL66103.1"/>
    <property type="molecule type" value="Genomic_DNA"/>
</dbReference>
<evidence type="ECO:0000256" key="3">
    <source>
        <dbReference type="ARBA" id="ARBA00022517"/>
    </source>
</evidence>
<dbReference type="InterPro" id="IPR006073">
    <property type="entry name" value="GTP-bd"/>
</dbReference>
<keyword evidence="8" id="KW-0963">Cytoplasm</keyword>
<feature type="domain" description="Era-type G" evidence="12">
    <location>
        <begin position="20"/>
        <end position="188"/>
    </location>
</feature>
<comment type="function">
    <text evidence="8">An essential GTPase that binds both GDP and GTP, with rapid nucleotide exchange. Plays a role in 16S rRNA processing and 30S ribosomal subunit biogenesis and possibly also in cell cycle regulation and energy metabolism.</text>
</comment>
<feature type="binding site" evidence="8">
    <location>
        <begin position="75"/>
        <end position="79"/>
    </location>
    <ligand>
        <name>GTP</name>
        <dbReference type="ChEBI" id="CHEBI:37565"/>
    </ligand>
</feature>
<dbReference type="NCBIfam" id="TIGR00436">
    <property type="entry name" value="era"/>
    <property type="match status" value="1"/>
</dbReference>
<evidence type="ECO:0000256" key="8">
    <source>
        <dbReference type="HAMAP-Rule" id="MF_00367"/>
    </source>
</evidence>
<dbReference type="Gene3D" id="3.30.300.20">
    <property type="match status" value="1"/>
</dbReference>
<dbReference type="GO" id="GO:0003924">
    <property type="term" value="F:GTPase activity"/>
    <property type="evidence" value="ECO:0007669"/>
    <property type="project" value="UniProtKB-UniRule"/>
</dbReference>
<dbReference type="PANTHER" id="PTHR42698:SF1">
    <property type="entry name" value="GTPASE ERA, MITOCHONDRIAL"/>
    <property type="match status" value="1"/>
</dbReference>
<evidence type="ECO:0000256" key="7">
    <source>
        <dbReference type="ARBA" id="ARBA00023134"/>
    </source>
</evidence>
<feature type="binding site" evidence="8">
    <location>
        <begin position="28"/>
        <end position="35"/>
    </location>
    <ligand>
        <name>GTP</name>
        <dbReference type="ChEBI" id="CHEBI:37565"/>
    </ligand>
</feature>
<dbReference type="CDD" id="cd04163">
    <property type="entry name" value="Era"/>
    <property type="match status" value="1"/>
</dbReference>
<dbReference type="GO" id="GO:0070181">
    <property type="term" value="F:small ribosomal subunit rRNA binding"/>
    <property type="evidence" value="ECO:0007669"/>
    <property type="project" value="UniProtKB-UniRule"/>
</dbReference>
<dbReference type="PANTHER" id="PTHR42698">
    <property type="entry name" value="GTPASE ERA"/>
    <property type="match status" value="1"/>
</dbReference>
<comment type="caution">
    <text evidence="13">The sequence shown here is derived from an EMBL/GenBank/DDBJ whole genome shotgun (WGS) entry which is preliminary data.</text>
</comment>
<dbReference type="InterPro" id="IPR030388">
    <property type="entry name" value="G_ERA_dom"/>
</dbReference>
<dbReference type="FunFam" id="3.30.300.20:FF:000003">
    <property type="entry name" value="GTPase Era"/>
    <property type="match status" value="1"/>
</dbReference>
<dbReference type="InterPro" id="IPR027417">
    <property type="entry name" value="P-loop_NTPase"/>
</dbReference>
<proteinExistence type="inferred from homology"/>
<dbReference type="Pfam" id="PF07650">
    <property type="entry name" value="KH_2"/>
    <property type="match status" value="1"/>
</dbReference>
<evidence type="ECO:0000256" key="4">
    <source>
        <dbReference type="ARBA" id="ARBA00022730"/>
    </source>
</evidence>
<comment type="subunit">
    <text evidence="8">Monomer.</text>
</comment>
<dbReference type="InterPro" id="IPR015946">
    <property type="entry name" value="KH_dom-like_a/b"/>
</dbReference>
<evidence type="ECO:0000259" key="11">
    <source>
        <dbReference type="PROSITE" id="PS50823"/>
    </source>
</evidence>
<dbReference type="AlphaFoldDB" id="A0A432LXI9"/>
<feature type="region of interest" description="G2" evidence="9">
    <location>
        <begin position="54"/>
        <end position="58"/>
    </location>
</feature>
<gene>
    <name evidence="8" type="primary">era</name>
    <name evidence="13" type="ORF">EKH79_05250</name>
</gene>
<feature type="region of interest" description="G5" evidence="9">
    <location>
        <begin position="167"/>
        <end position="169"/>
    </location>
</feature>
<dbReference type="PROSITE" id="PS50823">
    <property type="entry name" value="KH_TYPE_2"/>
    <property type="match status" value="1"/>
</dbReference>
<keyword evidence="7 8" id="KW-0342">GTP-binding</keyword>
<comment type="similarity">
    <text evidence="1 8 9 10">Belongs to the TRAFAC class TrmE-Era-EngA-EngB-Septin-like GTPase superfamily. Era GTPase family.</text>
</comment>
<dbReference type="GO" id="GO:0043024">
    <property type="term" value="F:ribosomal small subunit binding"/>
    <property type="evidence" value="ECO:0007669"/>
    <property type="project" value="TreeGrafter"/>
</dbReference>
<evidence type="ECO:0000256" key="9">
    <source>
        <dbReference type="PROSITE-ProRule" id="PRU01050"/>
    </source>
</evidence>
<evidence type="ECO:0000259" key="12">
    <source>
        <dbReference type="PROSITE" id="PS51713"/>
    </source>
</evidence>
<accession>A0A432LXI9</accession>
<dbReference type="CDD" id="cd22534">
    <property type="entry name" value="KH-II_Era"/>
    <property type="match status" value="1"/>
</dbReference>
<dbReference type="GO" id="GO:0000028">
    <property type="term" value="P:ribosomal small subunit assembly"/>
    <property type="evidence" value="ECO:0007669"/>
    <property type="project" value="TreeGrafter"/>
</dbReference>
<evidence type="ECO:0000313" key="14">
    <source>
        <dbReference type="Proteomes" id="UP000267077"/>
    </source>
</evidence>
<protein>
    <recommendedName>
        <fullName evidence="2 8">GTPase Era</fullName>
    </recommendedName>
</protein>
<evidence type="ECO:0000256" key="6">
    <source>
        <dbReference type="ARBA" id="ARBA00022884"/>
    </source>
</evidence>
<feature type="region of interest" description="G1" evidence="9">
    <location>
        <begin position="28"/>
        <end position="35"/>
    </location>
</feature>
<dbReference type="SUPFAM" id="SSF52540">
    <property type="entry name" value="P-loop containing nucleoside triphosphate hydrolases"/>
    <property type="match status" value="1"/>
</dbReference>
<dbReference type="Gene3D" id="3.40.50.300">
    <property type="entry name" value="P-loop containing nucleotide triphosphate hydrolases"/>
    <property type="match status" value="1"/>
</dbReference>
<dbReference type="InterPro" id="IPR004044">
    <property type="entry name" value="KH_dom_type_2"/>
</dbReference>
<dbReference type="HAMAP" id="MF_00367">
    <property type="entry name" value="GTPase_Era"/>
    <property type="match status" value="1"/>
</dbReference>
<dbReference type="NCBIfam" id="TIGR00231">
    <property type="entry name" value="small_GTP"/>
    <property type="match status" value="1"/>
</dbReference>
<feature type="region of interest" description="G4" evidence="9">
    <location>
        <begin position="137"/>
        <end position="140"/>
    </location>
</feature>
<dbReference type="InterPro" id="IPR009019">
    <property type="entry name" value="KH_sf_prok-type"/>
</dbReference>
<evidence type="ECO:0000256" key="10">
    <source>
        <dbReference type="RuleBase" id="RU003761"/>
    </source>
</evidence>
<keyword evidence="4 8" id="KW-0699">rRNA-binding</keyword>
<dbReference type="OrthoDB" id="9805918at2"/>
<name>A0A432LXI9_9GAMM</name>
<dbReference type="SUPFAM" id="SSF54814">
    <property type="entry name" value="Prokaryotic type KH domain (KH-domain type II)"/>
    <property type="match status" value="1"/>
</dbReference>
<keyword evidence="3 8" id="KW-0690">Ribosome biogenesis</keyword>
<evidence type="ECO:0000256" key="2">
    <source>
        <dbReference type="ARBA" id="ARBA00020484"/>
    </source>
</evidence>
<dbReference type="RefSeq" id="WP_126672729.1">
    <property type="nucleotide sequence ID" value="NZ_RYZR01000003.1"/>
</dbReference>
<comment type="subcellular location">
    <subcellularLocation>
        <location evidence="8">Cytoplasm</location>
    </subcellularLocation>
    <subcellularLocation>
        <location evidence="8">Cell membrane</location>
        <topology evidence="8">Peripheral membrane protein</topology>
    </subcellularLocation>
</comment>
<keyword evidence="5 8" id="KW-0547">Nucleotide-binding</keyword>
<keyword evidence="14" id="KW-1185">Reference proteome</keyword>
<feature type="region of interest" description="G3" evidence="9">
    <location>
        <begin position="75"/>
        <end position="78"/>
    </location>
</feature>
<dbReference type="NCBIfam" id="NF000908">
    <property type="entry name" value="PRK00089.1"/>
    <property type="match status" value="1"/>
</dbReference>
<evidence type="ECO:0000256" key="1">
    <source>
        <dbReference type="ARBA" id="ARBA00007921"/>
    </source>
</evidence>
<keyword evidence="8" id="KW-0472">Membrane</keyword>
<reference evidence="13 14" key="1">
    <citation type="submission" date="2018-12" db="EMBL/GenBank/DDBJ databases">
        <title>Dyella dinghuensis sp. nov. DHOA06 and Dyella choica sp. nov. 4M-K27, isolated from forest soil.</title>
        <authorList>
            <person name="Qiu L.-H."/>
            <person name="Gao Z.-H."/>
        </authorList>
    </citation>
    <scope>NUCLEOTIDE SEQUENCE [LARGE SCALE GENOMIC DNA]</scope>
    <source>
        <strain evidence="13 14">DHOA06</strain>
    </source>
</reference>
<dbReference type="Proteomes" id="UP000267077">
    <property type="component" value="Unassembled WGS sequence"/>
</dbReference>
<evidence type="ECO:0000256" key="5">
    <source>
        <dbReference type="ARBA" id="ARBA00022741"/>
    </source>
</evidence>
<feature type="binding site" evidence="8">
    <location>
        <begin position="137"/>
        <end position="140"/>
    </location>
    <ligand>
        <name>GTP</name>
        <dbReference type="ChEBI" id="CHEBI:37565"/>
    </ligand>
</feature>
<dbReference type="GO" id="GO:0005886">
    <property type="term" value="C:plasma membrane"/>
    <property type="evidence" value="ECO:0007669"/>
    <property type="project" value="UniProtKB-SubCell"/>
</dbReference>
<organism evidence="13 14">
    <name type="scientific">Dyella dinghuensis</name>
    <dbReference type="NCBI Taxonomy" id="1920169"/>
    <lineage>
        <taxon>Bacteria</taxon>
        <taxon>Pseudomonadati</taxon>
        <taxon>Pseudomonadota</taxon>
        <taxon>Gammaproteobacteria</taxon>
        <taxon>Lysobacterales</taxon>
        <taxon>Rhodanobacteraceae</taxon>
        <taxon>Dyella</taxon>
    </lineage>
</organism>
<keyword evidence="8" id="KW-1003">Cell membrane</keyword>
<feature type="domain" description="KH type-2" evidence="11">
    <location>
        <begin position="211"/>
        <end position="296"/>
    </location>
</feature>
<dbReference type="PROSITE" id="PS51713">
    <property type="entry name" value="G_ERA"/>
    <property type="match status" value="1"/>
</dbReference>
<dbReference type="Pfam" id="PF01926">
    <property type="entry name" value="MMR_HSR1"/>
    <property type="match status" value="1"/>
</dbReference>
<keyword evidence="6 8" id="KW-0694">RNA-binding</keyword>
<dbReference type="GO" id="GO:0005829">
    <property type="term" value="C:cytosol"/>
    <property type="evidence" value="ECO:0007669"/>
    <property type="project" value="TreeGrafter"/>
</dbReference>
<dbReference type="PRINTS" id="PR00326">
    <property type="entry name" value="GTP1OBG"/>
</dbReference>
<sequence length="312" mass="35307">MNDDREDDFAEHELPHPDFRCGFVALAGRPNVGKSTLLNALIGVRLSIVSPRPQTTRHRILGIATSEAGQILYVDTPGLHRGAKRAMNRSLNRAVRSAISEVELAVQVIEAGRWTDEDEALYEALDEQKVPRLLVINKVDLTKDKAALLPFVAELSEKHSFEAVHYVSALKRKGLEALTHDIITRLPVRAPVFGEDEITDRSERFLAAEMVREQLMLRLDQELPYATTVEIEQFQDRPDGIAEIHAVIWVERDGQKAIVIGQGGEQLKAIGTAARRHMERMFDRKVFLRLWVKVREGWADDESLLKQFGYTD</sequence>